<dbReference type="InterPro" id="IPR035906">
    <property type="entry name" value="MetI-like_sf"/>
</dbReference>
<dbReference type="InterPro" id="IPR000515">
    <property type="entry name" value="MetI-like"/>
</dbReference>
<evidence type="ECO:0000259" key="10">
    <source>
        <dbReference type="PROSITE" id="PS50928"/>
    </source>
</evidence>
<organism evidence="11 12">
    <name type="scientific">Sinomonas terricola</name>
    <dbReference type="NCBI Taxonomy" id="3110330"/>
    <lineage>
        <taxon>Bacteria</taxon>
        <taxon>Bacillati</taxon>
        <taxon>Actinomycetota</taxon>
        <taxon>Actinomycetes</taxon>
        <taxon>Micrococcales</taxon>
        <taxon>Micrococcaceae</taxon>
        <taxon>Sinomonas</taxon>
    </lineage>
</organism>
<feature type="transmembrane region" description="Helical" evidence="8">
    <location>
        <begin position="93"/>
        <end position="112"/>
    </location>
</feature>
<keyword evidence="5 8" id="KW-0812">Transmembrane</keyword>
<evidence type="ECO:0000256" key="1">
    <source>
        <dbReference type="ARBA" id="ARBA00004429"/>
    </source>
</evidence>
<keyword evidence="6 8" id="KW-1133">Transmembrane helix</keyword>
<feature type="transmembrane region" description="Helical" evidence="8">
    <location>
        <begin position="149"/>
        <end position="171"/>
    </location>
</feature>
<feature type="compositionally biased region" description="Low complexity" evidence="9">
    <location>
        <begin position="9"/>
        <end position="19"/>
    </location>
</feature>
<feature type="transmembrane region" description="Helical" evidence="8">
    <location>
        <begin position="212"/>
        <end position="233"/>
    </location>
</feature>
<evidence type="ECO:0000313" key="11">
    <source>
        <dbReference type="EMBL" id="MEA5455465.1"/>
    </source>
</evidence>
<keyword evidence="7 8" id="KW-0472">Membrane</keyword>
<dbReference type="Proteomes" id="UP001304769">
    <property type="component" value="Unassembled WGS sequence"/>
</dbReference>
<keyword evidence="2 8" id="KW-0813">Transport</keyword>
<sequence>MSLNTRAPETTASRAPRSARPVRRPAVERRPVLGAFAVLGYIVMIVPILFVVAAAFSGGDSLKFPPDSFSFKWFGAAAAYKPFMASLLQSTELAALATLFALVLGVPAALALERGRLRSKAWVQGLFLSPLIVPELVVGLALYQQLIAALGVSSFAALLVGHTALLIPYAVRVTGASLALADPFVEEAARGLGAGPFTVFTSITLPLLRPGIVSASLLGFVTSFNNVPLSLLLQGRKFATLPVTMLDYVQQSYDPMIAAMSTLILAATVLVAMLAERAVGFAKIFGGINR</sequence>
<proteinExistence type="inferred from homology"/>
<evidence type="ECO:0000256" key="8">
    <source>
        <dbReference type="RuleBase" id="RU363032"/>
    </source>
</evidence>
<evidence type="ECO:0000256" key="4">
    <source>
        <dbReference type="ARBA" id="ARBA00022519"/>
    </source>
</evidence>
<keyword evidence="3" id="KW-1003">Cell membrane</keyword>
<feature type="transmembrane region" description="Helical" evidence="8">
    <location>
        <begin position="121"/>
        <end position="143"/>
    </location>
</feature>
<evidence type="ECO:0000256" key="3">
    <source>
        <dbReference type="ARBA" id="ARBA00022475"/>
    </source>
</evidence>
<comment type="subcellular location">
    <subcellularLocation>
        <location evidence="1">Cell inner membrane</location>
        <topology evidence="1">Multi-pass membrane protein</topology>
    </subcellularLocation>
    <subcellularLocation>
        <location evidence="8">Cell membrane</location>
        <topology evidence="8">Multi-pass membrane protein</topology>
    </subcellularLocation>
</comment>
<accession>A0ABU5T7E5</accession>
<dbReference type="Gene3D" id="1.10.3720.10">
    <property type="entry name" value="MetI-like"/>
    <property type="match status" value="1"/>
</dbReference>
<dbReference type="EMBL" id="JAYGGQ010000008">
    <property type="protein sequence ID" value="MEA5455465.1"/>
    <property type="molecule type" value="Genomic_DNA"/>
</dbReference>
<dbReference type="SUPFAM" id="SSF161098">
    <property type="entry name" value="MetI-like"/>
    <property type="match status" value="1"/>
</dbReference>
<feature type="domain" description="ABC transmembrane type-1" evidence="10">
    <location>
        <begin position="87"/>
        <end position="275"/>
    </location>
</feature>
<feature type="transmembrane region" description="Helical" evidence="8">
    <location>
        <begin position="253"/>
        <end position="275"/>
    </location>
</feature>
<dbReference type="PROSITE" id="PS50928">
    <property type="entry name" value="ABC_TM1"/>
    <property type="match status" value="1"/>
</dbReference>
<feature type="transmembrane region" description="Helical" evidence="8">
    <location>
        <begin position="32"/>
        <end position="56"/>
    </location>
</feature>
<dbReference type="Pfam" id="PF00528">
    <property type="entry name" value="BPD_transp_1"/>
    <property type="match status" value="1"/>
</dbReference>
<name>A0ABU5T7E5_9MICC</name>
<dbReference type="CDD" id="cd06261">
    <property type="entry name" value="TM_PBP2"/>
    <property type="match status" value="1"/>
</dbReference>
<evidence type="ECO:0000256" key="2">
    <source>
        <dbReference type="ARBA" id="ARBA00022448"/>
    </source>
</evidence>
<dbReference type="PANTHER" id="PTHR43357:SF4">
    <property type="entry name" value="INNER MEMBRANE ABC TRANSPORTER PERMEASE PROTEIN YDCV"/>
    <property type="match status" value="1"/>
</dbReference>
<reference evidence="11 12" key="1">
    <citation type="submission" date="2023-12" db="EMBL/GenBank/DDBJ databases">
        <title>Sinomonas terricola sp. nov, isolated from litchi orchard soil in Guangdong, PR China.</title>
        <authorList>
            <person name="Jiaxin W."/>
            <person name="Yang Z."/>
            <person name="Honghui Z."/>
        </authorList>
    </citation>
    <scope>NUCLEOTIDE SEQUENCE [LARGE SCALE GENOMIC DNA]</scope>
    <source>
        <strain evidence="11 12">JGH33</strain>
    </source>
</reference>
<keyword evidence="4" id="KW-0997">Cell inner membrane</keyword>
<evidence type="ECO:0000256" key="6">
    <source>
        <dbReference type="ARBA" id="ARBA00022989"/>
    </source>
</evidence>
<evidence type="ECO:0000256" key="7">
    <source>
        <dbReference type="ARBA" id="ARBA00023136"/>
    </source>
</evidence>
<gene>
    <name evidence="11" type="ORF">SPF06_12095</name>
</gene>
<dbReference type="PANTHER" id="PTHR43357">
    <property type="entry name" value="INNER MEMBRANE ABC TRANSPORTER PERMEASE PROTEIN YDCV"/>
    <property type="match status" value="1"/>
</dbReference>
<evidence type="ECO:0000256" key="9">
    <source>
        <dbReference type="SAM" id="MobiDB-lite"/>
    </source>
</evidence>
<keyword evidence="12" id="KW-1185">Reference proteome</keyword>
<feature type="region of interest" description="Disordered" evidence="9">
    <location>
        <begin position="1"/>
        <end position="22"/>
    </location>
</feature>
<comment type="similarity">
    <text evidence="8">Belongs to the binding-protein-dependent transport system permease family.</text>
</comment>
<evidence type="ECO:0000313" key="12">
    <source>
        <dbReference type="Proteomes" id="UP001304769"/>
    </source>
</evidence>
<dbReference type="RefSeq" id="WP_323279312.1">
    <property type="nucleotide sequence ID" value="NZ_JAYGGQ010000008.1"/>
</dbReference>
<comment type="caution">
    <text evidence="11">The sequence shown here is derived from an EMBL/GenBank/DDBJ whole genome shotgun (WGS) entry which is preliminary data.</text>
</comment>
<protein>
    <submittedName>
        <fullName evidence="11">ABC transporter permease</fullName>
    </submittedName>
</protein>
<evidence type="ECO:0000256" key="5">
    <source>
        <dbReference type="ARBA" id="ARBA00022692"/>
    </source>
</evidence>